<evidence type="ECO:0000313" key="3">
    <source>
        <dbReference type="Proteomes" id="UP000177135"/>
    </source>
</evidence>
<protein>
    <submittedName>
        <fullName evidence="2">Uncharacterized protein</fullName>
    </submittedName>
</protein>
<accession>A0A1F5MZU8</accession>
<dbReference type="EMBL" id="MFEC01000030">
    <property type="protein sequence ID" value="OGE70916.1"/>
    <property type="molecule type" value="Genomic_DNA"/>
</dbReference>
<feature type="transmembrane region" description="Helical" evidence="1">
    <location>
        <begin position="12"/>
        <end position="30"/>
    </location>
</feature>
<sequence length="102" mass="11142">MGSISFVKPTAGKVSLAILIFLLIEAFFLICSPLEYETQGSVGSRIGFHTNYTCGIVSQGIGKLFGSAWTNPSTISYWYLYLPFAYLLSCIVIKVTKSKSVS</sequence>
<dbReference type="Proteomes" id="UP000177135">
    <property type="component" value="Unassembled WGS sequence"/>
</dbReference>
<keyword evidence="1" id="KW-0812">Transmembrane</keyword>
<name>A0A1F5MZU8_9BACT</name>
<proteinExistence type="predicted"/>
<reference evidence="2 3" key="1">
    <citation type="journal article" date="2016" name="Nat. Commun.">
        <title>Thousands of microbial genomes shed light on interconnected biogeochemical processes in an aquifer system.</title>
        <authorList>
            <person name="Anantharaman K."/>
            <person name="Brown C.T."/>
            <person name="Hug L.A."/>
            <person name="Sharon I."/>
            <person name="Castelle C.J."/>
            <person name="Probst A.J."/>
            <person name="Thomas B.C."/>
            <person name="Singh A."/>
            <person name="Wilkins M.J."/>
            <person name="Karaoz U."/>
            <person name="Brodie E.L."/>
            <person name="Williams K.H."/>
            <person name="Hubbard S.S."/>
            <person name="Banfield J.F."/>
        </authorList>
    </citation>
    <scope>NUCLEOTIDE SEQUENCE [LARGE SCALE GENOMIC DNA]</scope>
</reference>
<keyword evidence="1" id="KW-0472">Membrane</keyword>
<feature type="transmembrane region" description="Helical" evidence="1">
    <location>
        <begin position="77"/>
        <end position="96"/>
    </location>
</feature>
<comment type="caution">
    <text evidence="2">The sequence shown here is derived from an EMBL/GenBank/DDBJ whole genome shotgun (WGS) entry which is preliminary data.</text>
</comment>
<organism evidence="2 3">
    <name type="scientific">Candidatus Daviesbacteria bacterium RIFOXYD1_FULL_41_10</name>
    <dbReference type="NCBI Taxonomy" id="1797801"/>
    <lineage>
        <taxon>Bacteria</taxon>
        <taxon>Candidatus Daviesiibacteriota</taxon>
    </lineage>
</organism>
<evidence type="ECO:0000313" key="2">
    <source>
        <dbReference type="EMBL" id="OGE70916.1"/>
    </source>
</evidence>
<gene>
    <name evidence="2" type="ORF">A2617_03175</name>
</gene>
<dbReference type="AlphaFoldDB" id="A0A1F5MZU8"/>
<keyword evidence="1" id="KW-1133">Transmembrane helix</keyword>
<evidence type="ECO:0000256" key="1">
    <source>
        <dbReference type="SAM" id="Phobius"/>
    </source>
</evidence>